<proteinExistence type="predicted"/>
<organism evidence="2 3">
    <name type="scientific">Lophiostoma macrostomum CBS 122681</name>
    <dbReference type="NCBI Taxonomy" id="1314788"/>
    <lineage>
        <taxon>Eukaryota</taxon>
        <taxon>Fungi</taxon>
        <taxon>Dikarya</taxon>
        <taxon>Ascomycota</taxon>
        <taxon>Pezizomycotina</taxon>
        <taxon>Dothideomycetes</taxon>
        <taxon>Pleosporomycetidae</taxon>
        <taxon>Pleosporales</taxon>
        <taxon>Lophiostomataceae</taxon>
        <taxon>Lophiostoma</taxon>
    </lineage>
</organism>
<dbReference type="OrthoDB" id="1022638at2759"/>
<sequence length="240" mass="27395">MALTWPYNVLKDAGEVPRLGRSIIEVRVGKDTKARPFTIHKELITSRSKFFANALKGSWRESKDNVVKLPEDDVDTFDLYVNLLYFGSIHIPEAGATAQREETLTEKLVRVSHQEYMALSKLYVLCDKLQDIQGVRLVTHAFVEATQKAKAPGKICFPDLWVVDYVYNNTPHGSPLRSFLMDSYAVFATNDWLRGTRSWISKDFLYDVTMSMLSLRSNPAGVDKVKYGSNYYPKTDSRRP</sequence>
<feature type="domain" description="BTB" evidence="1">
    <location>
        <begin position="22"/>
        <end position="93"/>
    </location>
</feature>
<accession>A0A6A6TLW2</accession>
<dbReference type="InterPro" id="IPR011333">
    <property type="entry name" value="SKP1/BTB/POZ_sf"/>
</dbReference>
<dbReference type="EMBL" id="MU004298">
    <property type="protein sequence ID" value="KAF2660742.1"/>
    <property type="molecule type" value="Genomic_DNA"/>
</dbReference>
<keyword evidence="3" id="KW-1185">Reference proteome</keyword>
<dbReference type="SUPFAM" id="SSF54695">
    <property type="entry name" value="POZ domain"/>
    <property type="match status" value="1"/>
</dbReference>
<dbReference type="PANTHER" id="PTHR47843">
    <property type="entry name" value="BTB DOMAIN-CONTAINING PROTEIN-RELATED"/>
    <property type="match status" value="1"/>
</dbReference>
<protein>
    <recommendedName>
        <fullName evidence="1">BTB domain-containing protein</fullName>
    </recommendedName>
</protein>
<dbReference type="Gene3D" id="3.30.710.10">
    <property type="entry name" value="Potassium Channel Kv1.1, Chain A"/>
    <property type="match status" value="1"/>
</dbReference>
<dbReference type="PROSITE" id="PS50097">
    <property type="entry name" value="BTB"/>
    <property type="match status" value="1"/>
</dbReference>
<reference evidence="2" key="1">
    <citation type="journal article" date="2020" name="Stud. Mycol.">
        <title>101 Dothideomycetes genomes: a test case for predicting lifestyles and emergence of pathogens.</title>
        <authorList>
            <person name="Haridas S."/>
            <person name="Albert R."/>
            <person name="Binder M."/>
            <person name="Bloem J."/>
            <person name="Labutti K."/>
            <person name="Salamov A."/>
            <person name="Andreopoulos B."/>
            <person name="Baker S."/>
            <person name="Barry K."/>
            <person name="Bills G."/>
            <person name="Bluhm B."/>
            <person name="Cannon C."/>
            <person name="Castanera R."/>
            <person name="Culley D."/>
            <person name="Daum C."/>
            <person name="Ezra D."/>
            <person name="Gonzalez J."/>
            <person name="Henrissat B."/>
            <person name="Kuo A."/>
            <person name="Liang C."/>
            <person name="Lipzen A."/>
            <person name="Lutzoni F."/>
            <person name="Magnuson J."/>
            <person name="Mondo S."/>
            <person name="Nolan M."/>
            <person name="Ohm R."/>
            <person name="Pangilinan J."/>
            <person name="Park H.-J."/>
            <person name="Ramirez L."/>
            <person name="Alfaro M."/>
            <person name="Sun H."/>
            <person name="Tritt A."/>
            <person name="Yoshinaga Y."/>
            <person name="Zwiers L.-H."/>
            <person name="Turgeon B."/>
            <person name="Goodwin S."/>
            <person name="Spatafora J."/>
            <person name="Crous P."/>
            <person name="Grigoriev I."/>
        </authorList>
    </citation>
    <scope>NUCLEOTIDE SEQUENCE</scope>
    <source>
        <strain evidence="2">CBS 122681</strain>
    </source>
</reference>
<dbReference type="InterPro" id="IPR000210">
    <property type="entry name" value="BTB/POZ_dom"/>
</dbReference>
<name>A0A6A6TLW2_9PLEO</name>
<evidence type="ECO:0000313" key="3">
    <source>
        <dbReference type="Proteomes" id="UP000799324"/>
    </source>
</evidence>
<gene>
    <name evidence="2" type="ORF">K491DRAFT_674661</name>
</gene>
<evidence type="ECO:0000313" key="2">
    <source>
        <dbReference type="EMBL" id="KAF2660742.1"/>
    </source>
</evidence>
<dbReference type="CDD" id="cd18186">
    <property type="entry name" value="BTB_POZ_ZBTB_KLHL-like"/>
    <property type="match status" value="1"/>
</dbReference>
<dbReference type="AlphaFoldDB" id="A0A6A6TLW2"/>
<dbReference type="Proteomes" id="UP000799324">
    <property type="component" value="Unassembled WGS sequence"/>
</dbReference>
<dbReference type="PANTHER" id="PTHR47843:SF2">
    <property type="entry name" value="BTB DOMAIN-CONTAINING PROTEIN"/>
    <property type="match status" value="1"/>
</dbReference>
<evidence type="ECO:0000259" key="1">
    <source>
        <dbReference type="PROSITE" id="PS50097"/>
    </source>
</evidence>